<evidence type="ECO:0000256" key="3">
    <source>
        <dbReference type="ARBA" id="ARBA00013273"/>
    </source>
</evidence>
<dbReference type="FunFam" id="3.80.30.20:FF:000001">
    <property type="entry name" value="tRNA-2-methylthio-N(6)-dimethylallyladenosine synthase 2"/>
    <property type="match status" value="1"/>
</dbReference>
<dbReference type="GO" id="GO:0051539">
    <property type="term" value="F:4 iron, 4 sulfur cluster binding"/>
    <property type="evidence" value="ECO:0007669"/>
    <property type="project" value="UniProtKB-KW"/>
</dbReference>
<reference evidence="18 19" key="1">
    <citation type="submission" date="2020-02" db="EMBL/GenBank/DDBJ databases">
        <authorList>
            <person name="Kim Y.B."/>
            <person name="Roh S.W."/>
        </authorList>
    </citation>
    <scope>NUCLEOTIDE SEQUENCE [LARGE SCALE GENOMIC DNA]</scope>
    <source>
        <strain evidence="18 19">DSM 103574</strain>
    </source>
</reference>
<feature type="domain" description="Radical SAM core" evidence="17">
    <location>
        <begin position="152"/>
        <end position="387"/>
    </location>
</feature>
<keyword evidence="9" id="KW-0479">Metal-binding</keyword>
<keyword evidence="4" id="KW-0004">4Fe-4S</keyword>
<dbReference type="PROSITE" id="PS51449">
    <property type="entry name" value="MTTASE_N"/>
    <property type="match status" value="1"/>
</dbReference>
<sequence length="456" mass="51673">MINSEQRQAGKLRVGVKTLGCKVNQYESEAIKENFKNCGHEIVDENDFADVYIINTCTVTNLADRKSRQYIRKMKRVNPLSIVTVTGCYAQVSPEEVAEIEGVDIVAGTNQKSRLVELIQEHRNQLESHQESLVEDYRHLTEYEETGVITSMESRTRAYIKIQEGCDRFCSYCVIPYARGPVRSRRAADIVKEAQSLLEQGFKELILTGINTALYGTETSFEQKEQLTGIEIILHALEELGGEFRVRLSSLEPTVIHADYVKRLLKYKRLCPHLHLSIQSGSDKILQAMNRRYDRSEYLEIVNVLKEFDPGYGVTTDMIVGFPGETEADFRESLEMVNQAGFCKVHAFKYSKRAGTKAADMREHVAPEVKNRRSQELIEAGAQAAEQFFKKNIGGQRTVLAEEYLEEAGCLTGYTENYIKTYIPCTKELGERSLNALIAVELTDLYRDGMAGRLAE</sequence>
<evidence type="ECO:0000256" key="9">
    <source>
        <dbReference type="ARBA" id="ARBA00022723"/>
    </source>
</evidence>
<dbReference type="SFLD" id="SFLDG01082">
    <property type="entry name" value="B12-binding_domain_containing"/>
    <property type="match status" value="1"/>
</dbReference>
<keyword evidence="11" id="KW-0411">Iron-sulfur</keyword>
<dbReference type="InterPro" id="IPR013848">
    <property type="entry name" value="Methylthiotransferase_N"/>
</dbReference>
<organism evidence="18 19">
    <name type="scientific">Aminipila butyrica</name>
    <dbReference type="NCBI Taxonomy" id="433296"/>
    <lineage>
        <taxon>Bacteria</taxon>
        <taxon>Bacillati</taxon>
        <taxon>Bacillota</taxon>
        <taxon>Clostridia</taxon>
        <taxon>Peptostreptococcales</taxon>
        <taxon>Anaerovoracaceae</taxon>
        <taxon>Aminipila</taxon>
    </lineage>
</organism>
<evidence type="ECO:0000256" key="11">
    <source>
        <dbReference type="ARBA" id="ARBA00023014"/>
    </source>
</evidence>
<evidence type="ECO:0000256" key="2">
    <source>
        <dbReference type="ARBA" id="ARBA00002399"/>
    </source>
</evidence>
<dbReference type="SFLD" id="SFLDS00029">
    <property type="entry name" value="Radical_SAM"/>
    <property type="match status" value="1"/>
</dbReference>
<dbReference type="PROSITE" id="PS51918">
    <property type="entry name" value="RADICAL_SAM"/>
    <property type="match status" value="1"/>
</dbReference>
<evidence type="ECO:0000256" key="1">
    <source>
        <dbReference type="ARBA" id="ARBA00001966"/>
    </source>
</evidence>
<dbReference type="GO" id="GO:0046872">
    <property type="term" value="F:metal ion binding"/>
    <property type="evidence" value="ECO:0007669"/>
    <property type="project" value="UniProtKB-KW"/>
</dbReference>
<dbReference type="InterPro" id="IPR007197">
    <property type="entry name" value="rSAM"/>
</dbReference>
<evidence type="ECO:0000256" key="13">
    <source>
        <dbReference type="ARBA" id="ARBA00051661"/>
    </source>
</evidence>
<dbReference type="PROSITE" id="PS01278">
    <property type="entry name" value="MTTASE_RADICAL"/>
    <property type="match status" value="1"/>
</dbReference>
<comment type="cofactor">
    <cofactor evidence="1">
        <name>[4Fe-4S] cluster</name>
        <dbReference type="ChEBI" id="CHEBI:49883"/>
    </cofactor>
</comment>
<evidence type="ECO:0000259" key="17">
    <source>
        <dbReference type="PROSITE" id="PS51918"/>
    </source>
</evidence>
<dbReference type="PANTHER" id="PTHR11918:SF45">
    <property type="entry name" value="THREONYLCARBAMOYLADENOSINE TRNA METHYLTHIOTRANSFERASE"/>
    <property type="match status" value="1"/>
</dbReference>
<keyword evidence="19" id="KW-1185">Reference proteome</keyword>
<dbReference type="RefSeq" id="WP_163066332.1">
    <property type="nucleotide sequence ID" value="NZ_CP048649.1"/>
</dbReference>
<dbReference type="Gene3D" id="3.40.50.12160">
    <property type="entry name" value="Methylthiotransferase, N-terminal domain"/>
    <property type="match status" value="1"/>
</dbReference>
<comment type="similarity">
    <text evidence="14">Belongs to the methylthiotransferase family. MtaB subfamily.</text>
</comment>
<evidence type="ECO:0000256" key="10">
    <source>
        <dbReference type="ARBA" id="ARBA00023004"/>
    </source>
</evidence>
<keyword evidence="5" id="KW-0963">Cytoplasm</keyword>
<comment type="catalytic activity">
    <reaction evidence="13">
        <text>N(6)-L-threonylcarbamoyladenosine(37) in tRNA + (sulfur carrier)-SH + AH2 + 2 S-adenosyl-L-methionine = 2-methylsulfanyl-N(6)-L-threonylcarbamoyladenosine(37) in tRNA + (sulfur carrier)-H + 5'-deoxyadenosine + L-methionine + A + S-adenosyl-L-homocysteine + 2 H(+)</text>
        <dbReference type="Rhea" id="RHEA:37075"/>
        <dbReference type="Rhea" id="RHEA-COMP:10163"/>
        <dbReference type="Rhea" id="RHEA-COMP:11092"/>
        <dbReference type="Rhea" id="RHEA-COMP:14737"/>
        <dbReference type="Rhea" id="RHEA-COMP:14739"/>
        <dbReference type="ChEBI" id="CHEBI:13193"/>
        <dbReference type="ChEBI" id="CHEBI:15378"/>
        <dbReference type="ChEBI" id="CHEBI:17319"/>
        <dbReference type="ChEBI" id="CHEBI:17499"/>
        <dbReference type="ChEBI" id="CHEBI:29917"/>
        <dbReference type="ChEBI" id="CHEBI:57844"/>
        <dbReference type="ChEBI" id="CHEBI:57856"/>
        <dbReference type="ChEBI" id="CHEBI:59789"/>
        <dbReference type="ChEBI" id="CHEBI:64428"/>
        <dbReference type="ChEBI" id="CHEBI:74418"/>
        <dbReference type="ChEBI" id="CHEBI:74420"/>
        <dbReference type="EC" id="2.8.4.5"/>
    </reaction>
</comment>
<dbReference type="Pfam" id="PF04055">
    <property type="entry name" value="Radical_SAM"/>
    <property type="match status" value="1"/>
</dbReference>
<protein>
    <recommendedName>
        <fullName evidence="15">Threonylcarbamoyladenosine tRNA methylthiotransferase MtaB</fullName>
        <ecNumber evidence="3">2.8.4.5</ecNumber>
    </recommendedName>
    <alternativeName>
        <fullName evidence="12">tRNA-t(6)A37 methylthiotransferase</fullName>
    </alternativeName>
</protein>
<evidence type="ECO:0000256" key="7">
    <source>
        <dbReference type="ARBA" id="ARBA00022691"/>
    </source>
</evidence>
<evidence type="ECO:0000256" key="12">
    <source>
        <dbReference type="ARBA" id="ARBA00031213"/>
    </source>
</evidence>
<dbReference type="InterPro" id="IPR020612">
    <property type="entry name" value="Methylthiotransferase_CS"/>
</dbReference>
<dbReference type="PANTHER" id="PTHR11918">
    <property type="entry name" value="RADICAL SAM PROTEINS"/>
    <property type="match status" value="1"/>
</dbReference>
<dbReference type="FunFam" id="3.40.50.12160:FF:000004">
    <property type="entry name" value="Threonylcarbamoyladenosine tRNA methylthiotransferase MtaB"/>
    <property type="match status" value="1"/>
</dbReference>
<feature type="domain" description="MTTase N-terminal" evidence="16">
    <location>
        <begin position="12"/>
        <end position="124"/>
    </location>
</feature>
<name>A0A858BWZ8_9FIRM</name>
<evidence type="ECO:0000256" key="6">
    <source>
        <dbReference type="ARBA" id="ARBA00022679"/>
    </source>
</evidence>
<dbReference type="Pfam" id="PF00919">
    <property type="entry name" value="UPF0004"/>
    <property type="match status" value="1"/>
</dbReference>
<evidence type="ECO:0000256" key="8">
    <source>
        <dbReference type="ARBA" id="ARBA00022694"/>
    </source>
</evidence>
<keyword evidence="7" id="KW-0949">S-adenosyl-L-methionine</keyword>
<evidence type="ECO:0000313" key="18">
    <source>
        <dbReference type="EMBL" id="QIB69244.1"/>
    </source>
</evidence>
<dbReference type="GO" id="GO:0035598">
    <property type="term" value="F:tRNA (N(6)-L-threonylcarbamoyladenosine(37)-C(2))-methylthiotransferase activity"/>
    <property type="evidence" value="ECO:0007669"/>
    <property type="project" value="UniProtKB-EC"/>
</dbReference>
<dbReference type="CDD" id="cd01335">
    <property type="entry name" value="Radical_SAM"/>
    <property type="match status" value="1"/>
</dbReference>
<evidence type="ECO:0000256" key="14">
    <source>
        <dbReference type="ARBA" id="ARBA00061574"/>
    </source>
</evidence>
<dbReference type="SFLD" id="SFLDG01061">
    <property type="entry name" value="methylthiotransferase"/>
    <property type="match status" value="1"/>
</dbReference>
<evidence type="ECO:0000256" key="4">
    <source>
        <dbReference type="ARBA" id="ARBA00022485"/>
    </source>
</evidence>
<dbReference type="AlphaFoldDB" id="A0A858BWZ8"/>
<dbReference type="EC" id="2.8.4.5" evidence="3"/>
<dbReference type="NCBIfam" id="TIGR01579">
    <property type="entry name" value="MiaB-like-C"/>
    <property type="match status" value="1"/>
</dbReference>
<evidence type="ECO:0000256" key="5">
    <source>
        <dbReference type="ARBA" id="ARBA00022490"/>
    </source>
</evidence>
<proteinExistence type="inferred from homology"/>
<accession>A0A858BWZ8</accession>
<dbReference type="InterPro" id="IPR005839">
    <property type="entry name" value="Methylthiotransferase"/>
</dbReference>
<keyword evidence="8" id="KW-0819">tRNA processing</keyword>
<evidence type="ECO:0000313" key="19">
    <source>
        <dbReference type="Proteomes" id="UP000466848"/>
    </source>
</evidence>
<evidence type="ECO:0000256" key="15">
    <source>
        <dbReference type="ARBA" id="ARBA00069898"/>
    </source>
</evidence>
<dbReference type="KEGG" id="abut:Ami103574_07865"/>
<dbReference type="NCBIfam" id="TIGR00089">
    <property type="entry name" value="MiaB/RimO family radical SAM methylthiotransferase"/>
    <property type="match status" value="1"/>
</dbReference>
<dbReference type="SMART" id="SM00729">
    <property type="entry name" value="Elp3"/>
    <property type="match status" value="1"/>
</dbReference>
<dbReference type="InterPro" id="IPR038135">
    <property type="entry name" value="Methylthiotransferase_N_sf"/>
</dbReference>
<keyword evidence="10" id="KW-0408">Iron</keyword>
<dbReference type="InterPro" id="IPR006467">
    <property type="entry name" value="MiaB-like_bact"/>
</dbReference>
<gene>
    <name evidence="18" type="primary">mtaB</name>
    <name evidence="18" type="ORF">Ami103574_07865</name>
</gene>
<dbReference type="InterPro" id="IPR006638">
    <property type="entry name" value="Elp3/MiaA/NifB-like_rSAM"/>
</dbReference>
<comment type="function">
    <text evidence="2">Catalyzes the methylthiolation of N6-threonylcarbamoyladenosine (t(6)A), leading to the formation of 2-methylthio-N6-threonylcarbamoyladenosine (ms(2)t(6)A) at position 37 in tRNAs that read codons beginning with adenine.</text>
</comment>
<dbReference type="Proteomes" id="UP000466848">
    <property type="component" value="Chromosome"/>
</dbReference>
<dbReference type="InterPro" id="IPR023404">
    <property type="entry name" value="rSAM_horseshoe"/>
</dbReference>
<evidence type="ECO:0000259" key="16">
    <source>
        <dbReference type="PROSITE" id="PS51449"/>
    </source>
</evidence>
<dbReference type="EMBL" id="CP048649">
    <property type="protein sequence ID" value="QIB69244.1"/>
    <property type="molecule type" value="Genomic_DNA"/>
</dbReference>
<keyword evidence="6 18" id="KW-0808">Transferase</keyword>
<dbReference type="Gene3D" id="3.80.30.20">
    <property type="entry name" value="tm_1862 like domain"/>
    <property type="match status" value="1"/>
</dbReference>
<dbReference type="InterPro" id="IPR058240">
    <property type="entry name" value="rSAM_sf"/>
</dbReference>
<dbReference type="SUPFAM" id="SSF102114">
    <property type="entry name" value="Radical SAM enzymes"/>
    <property type="match status" value="1"/>
</dbReference>